<dbReference type="RefSeq" id="WP_248938619.1">
    <property type="nucleotide sequence ID" value="NZ_JAKIKS010000004.1"/>
</dbReference>
<accession>A0ABT0L835</accession>
<evidence type="ECO:0000313" key="2">
    <source>
        <dbReference type="EMBL" id="MCL1123336.1"/>
    </source>
</evidence>
<sequence length="106" mass="11890">MGSLSFMFLIISVSSVVSVFVCLYSAQQQEERAEYVEFINGRAQMAHDLVYDLGEAQAVLNGTEQYGKTKSLLNSTKTYFRNCQTHNVIAKREVVQYEAPSLKIVG</sequence>
<keyword evidence="1" id="KW-0472">Membrane</keyword>
<gene>
    <name evidence="2" type="ORF">L2764_02265</name>
</gene>
<protein>
    <submittedName>
        <fullName evidence="2">Uncharacterized protein</fullName>
    </submittedName>
</protein>
<reference evidence="2 3" key="1">
    <citation type="submission" date="2022-01" db="EMBL/GenBank/DDBJ databases">
        <title>Whole genome-based taxonomy of the Shewanellaceae.</title>
        <authorList>
            <person name="Martin-Rodriguez A.J."/>
        </authorList>
    </citation>
    <scope>NUCLEOTIDE SEQUENCE [LARGE SCALE GENOMIC DNA]</scope>
    <source>
        <strain evidence="2 3">DSM 17177</strain>
    </source>
</reference>
<comment type="caution">
    <text evidence="2">The sequence shown here is derived from an EMBL/GenBank/DDBJ whole genome shotgun (WGS) entry which is preliminary data.</text>
</comment>
<dbReference type="Proteomes" id="UP001203423">
    <property type="component" value="Unassembled WGS sequence"/>
</dbReference>
<keyword evidence="1" id="KW-1133">Transmembrane helix</keyword>
<evidence type="ECO:0000256" key="1">
    <source>
        <dbReference type="SAM" id="Phobius"/>
    </source>
</evidence>
<proteinExistence type="predicted"/>
<dbReference type="EMBL" id="JAKIKS010000004">
    <property type="protein sequence ID" value="MCL1123336.1"/>
    <property type="molecule type" value="Genomic_DNA"/>
</dbReference>
<keyword evidence="1" id="KW-0812">Transmembrane</keyword>
<organism evidence="2 3">
    <name type="scientific">Shewanella surugensis</name>
    <dbReference type="NCBI Taxonomy" id="212020"/>
    <lineage>
        <taxon>Bacteria</taxon>
        <taxon>Pseudomonadati</taxon>
        <taxon>Pseudomonadota</taxon>
        <taxon>Gammaproteobacteria</taxon>
        <taxon>Alteromonadales</taxon>
        <taxon>Shewanellaceae</taxon>
        <taxon>Shewanella</taxon>
    </lineage>
</organism>
<keyword evidence="3" id="KW-1185">Reference proteome</keyword>
<feature type="transmembrane region" description="Helical" evidence="1">
    <location>
        <begin position="6"/>
        <end position="26"/>
    </location>
</feature>
<name>A0ABT0L835_9GAMM</name>
<evidence type="ECO:0000313" key="3">
    <source>
        <dbReference type="Proteomes" id="UP001203423"/>
    </source>
</evidence>